<evidence type="ECO:0000256" key="1">
    <source>
        <dbReference type="SAM" id="MobiDB-lite"/>
    </source>
</evidence>
<sequence length="986" mass="110145">MPRASPDKYKDGNEGKDGDEDEDEDKDKDKEVFPTKHKKGGEEGMNANNSPAKKVGTKQKFRDDNNFDEEMEQPKKPRGDEEPAKSDLAKQVKGKKNPKKDNNNDNNESHKKGKREVGRSSSANQMSRKLKSRKEDIEEEEEATHEKRMSKDDEDMDDNNSPVMKAGTKRKPRDDNDVEEEVEWPKKRRGDGKVVGGSPAKHTGRQPNARGNDNSDEEHKDEEEKAKAILSHNRLSMETEMVEIRPGNTGASDNEELGAGSPQAKKRNVEASNDDEELATQTSRAVEKTPLIQYKGKGKARENYSDAEDEIVQSLKIEEENGLNENAATRRLNTTNSLAHDSLSTPLKHTSKMTRTSSNKENAPPSSAIPSWKEVVLQRKLDPPLVRVSSALSTGMKKKKQTLSHSFSPSQRDEPNKDNGDKGEGTSSSAVIPRGPAPPPWEKYSFEDEGYSPGTPPIQLTPLISKKKDRISDPTRYIQRFCPFCKAPWALEPSDRTHELDQKYRAGMKAWEVWDNLSAAKKKKTPKPTVYCVQISFDLCKSIQDNLDKEVSGSLPESDWPKEINLLILLATDLQENIQWQRLCTRLAAHQTTFSQLSSASRILAFSALGEVPTGYYGPAGGSVIHETILHHFLCRGDQWCIGPLIEKTFEELINQNPAYPVPGFWRGVSGQHLTIELMTDYILIPHVVTKLIADDQQMDYVQANSIHLDSQRFGNKHSCLDNPKMDDYVYKGEIEPNNLDRPMKPPKPRPIKHTGNQVKVLHPNITGENDTPQPNDNPKEPRPTSAERTEHGDDTVGEDLQPPPHQIGSFNEILPKMRRKYDMATNRATRAEASTTPSQQAEADVNNENDFADLPQPPPKRQPAQQVQDPINTTQKIPPIPRRTHAATAQERLKAPELSKPAQITAPSAAQGHSPAKELKSKFDQTRPADSTPNNTDGDISADEGPAVKSSKSSGTNSKTYLRPGNYKAKQQFRRALLDKSPVRC</sequence>
<dbReference type="InterPro" id="IPR028094">
    <property type="entry name" value="RTC4_C"/>
</dbReference>
<feature type="compositionally biased region" description="Polar residues" evidence="1">
    <location>
        <begin position="929"/>
        <end position="939"/>
    </location>
</feature>
<dbReference type="OrthoDB" id="2686745at2759"/>
<feature type="compositionally biased region" description="Basic and acidic residues" evidence="1">
    <location>
        <begin position="1"/>
        <end position="16"/>
    </location>
</feature>
<feature type="compositionally biased region" description="Acidic residues" evidence="1">
    <location>
        <begin position="17"/>
        <end position="26"/>
    </location>
</feature>
<dbReference type="Proteomes" id="UP000807306">
    <property type="component" value="Unassembled WGS sequence"/>
</dbReference>
<feature type="region of interest" description="Disordered" evidence="1">
    <location>
        <begin position="735"/>
        <end position="986"/>
    </location>
</feature>
<feature type="compositionally biased region" description="Basic and acidic residues" evidence="1">
    <location>
        <begin position="99"/>
        <end position="118"/>
    </location>
</feature>
<organism evidence="3 4">
    <name type="scientific">Crepidotus variabilis</name>
    <dbReference type="NCBI Taxonomy" id="179855"/>
    <lineage>
        <taxon>Eukaryota</taxon>
        <taxon>Fungi</taxon>
        <taxon>Dikarya</taxon>
        <taxon>Basidiomycota</taxon>
        <taxon>Agaricomycotina</taxon>
        <taxon>Agaricomycetes</taxon>
        <taxon>Agaricomycetidae</taxon>
        <taxon>Agaricales</taxon>
        <taxon>Agaricineae</taxon>
        <taxon>Crepidotaceae</taxon>
        <taxon>Crepidotus</taxon>
    </lineage>
</organism>
<feature type="domain" description="Restriction of telomere capping protein 4 C-terminal" evidence="2">
    <location>
        <begin position="608"/>
        <end position="716"/>
    </location>
</feature>
<proteinExistence type="predicted"/>
<feature type="region of interest" description="Disordered" evidence="1">
    <location>
        <begin position="1"/>
        <end position="285"/>
    </location>
</feature>
<gene>
    <name evidence="3" type="ORF">CPB83DRAFT_900080</name>
</gene>
<name>A0A9P6E3N7_9AGAR</name>
<dbReference type="Pfam" id="PF14474">
    <property type="entry name" value="RTC4"/>
    <property type="match status" value="1"/>
</dbReference>
<feature type="compositionally biased region" description="Basic and acidic residues" evidence="1">
    <location>
        <begin position="778"/>
        <end position="795"/>
    </location>
</feature>
<protein>
    <recommendedName>
        <fullName evidence="2">Restriction of telomere capping protein 4 C-terminal domain-containing protein</fullName>
    </recommendedName>
</protein>
<feature type="compositionally biased region" description="Polar residues" evidence="1">
    <location>
        <begin position="767"/>
        <end position="777"/>
    </location>
</feature>
<feature type="compositionally biased region" description="Basic and acidic residues" evidence="1">
    <location>
        <begin position="916"/>
        <end position="928"/>
    </location>
</feature>
<feature type="compositionally biased region" description="Polar residues" evidence="1">
    <location>
        <begin position="827"/>
        <end position="845"/>
    </location>
</feature>
<accession>A0A9P6E3N7</accession>
<feature type="compositionally biased region" description="Basic and acidic residues" evidence="1">
    <location>
        <begin position="411"/>
        <end position="424"/>
    </location>
</feature>
<feature type="compositionally biased region" description="Basic and acidic residues" evidence="1">
    <location>
        <begin position="72"/>
        <end position="90"/>
    </location>
</feature>
<keyword evidence="4" id="KW-1185">Reference proteome</keyword>
<feature type="compositionally biased region" description="Basic and acidic residues" evidence="1">
    <location>
        <begin position="977"/>
        <end position="986"/>
    </location>
</feature>
<evidence type="ECO:0000313" key="4">
    <source>
        <dbReference type="Proteomes" id="UP000807306"/>
    </source>
</evidence>
<evidence type="ECO:0000313" key="3">
    <source>
        <dbReference type="EMBL" id="KAF9521948.1"/>
    </source>
</evidence>
<feature type="region of interest" description="Disordered" evidence="1">
    <location>
        <begin position="317"/>
        <end position="371"/>
    </location>
</feature>
<feature type="compositionally biased region" description="Low complexity" evidence="1">
    <location>
        <begin position="950"/>
        <end position="961"/>
    </location>
</feature>
<evidence type="ECO:0000259" key="2">
    <source>
        <dbReference type="Pfam" id="PF14474"/>
    </source>
</evidence>
<dbReference type="AlphaFoldDB" id="A0A9P6E3N7"/>
<feature type="compositionally biased region" description="Polar residues" evidence="1">
    <location>
        <begin position="323"/>
        <end position="369"/>
    </location>
</feature>
<dbReference type="EMBL" id="MU157971">
    <property type="protein sequence ID" value="KAF9521948.1"/>
    <property type="molecule type" value="Genomic_DNA"/>
</dbReference>
<reference evidence="3" key="1">
    <citation type="submission" date="2020-11" db="EMBL/GenBank/DDBJ databases">
        <authorList>
            <consortium name="DOE Joint Genome Institute"/>
            <person name="Ahrendt S."/>
            <person name="Riley R."/>
            <person name="Andreopoulos W."/>
            <person name="Labutti K."/>
            <person name="Pangilinan J."/>
            <person name="Ruiz-Duenas F.J."/>
            <person name="Barrasa J.M."/>
            <person name="Sanchez-Garcia M."/>
            <person name="Camarero S."/>
            <person name="Miyauchi S."/>
            <person name="Serrano A."/>
            <person name="Linde D."/>
            <person name="Babiker R."/>
            <person name="Drula E."/>
            <person name="Ayuso-Fernandez I."/>
            <person name="Pacheco R."/>
            <person name="Padilla G."/>
            <person name="Ferreira P."/>
            <person name="Barriuso J."/>
            <person name="Kellner H."/>
            <person name="Castanera R."/>
            <person name="Alfaro M."/>
            <person name="Ramirez L."/>
            <person name="Pisabarro A.G."/>
            <person name="Kuo A."/>
            <person name="Tritt A."/>
            <person name="Lipzen A."/>
            <person name="He G."/>
            <person name="Yan M."/>
            <person name="Ng V."/>
            <person name="Cullen D."/>
            <person name="Martin F."/>
            <person name="Rosso M.-N."/>
            <person name="Henrissat B."/>
            <person name="Hibbett D."/>
            <person name="Martinez A.T."/>
            <person name="Grigoriev I.V."/>
        </authorList>
    </citation>
    <scope>NUCLEOTIDE SEQUENCE</scope>
    <source>
        <strain evidence="3">CBS 506.95</strain>
    </source>
</reference>
<comment type="caution">
    <text evidence="3">The sequence shown here is derived from an EMBL/GenBank/DDBJ whole genome shotgun (WGS) entry which is preliminary data.</text>
</comment>
<feature type="region of interest" description="Disordered" evidence="1">
    <location>
        <begin position="392"/>
        <end position="461"/>
    </location>
</feature>